<evidence type="ECO:0000313" key="3">
    <source>
        <dbReference type="Proteomes" id="UP000051952"/>
    </source>
</evidence>
<dbReference type="VEuPathDB" id="TriTrypDB:BSAL_45610"/>
<dbReference type="EMBL" id="CYKH01002208">
    <property type="protein sequence ID" value="CUM57931.1"/>
    <property type="molecule type" value="Genomic_DNA"/>
</dbReference>
<dbReference type="OrthoDB" id="199238at2759"/>
<evidence type="ECO:0000313" key="2">
    <source>
        <dbReference type="EMBL" id="CUM57931.1"/>
    </source>
</evidence>
<gene>
    <name evidence="2" type="ORF">BSAL_45610</name>
</gene>
<organism evidence="2 3">
    <name type="scientific">Bodo saltans</name>
    <name type="common">Flagellated protozoan</name>
    <dbReference type="NCBI Taxonomy" id="75058"/>
    <lineage>
        <taxon>Eukaryota</taxon>
        <taxon>Discoba</taxon>
        <taxon>Euglenozoa</taxon>
        <taxon>Kinetoplastea</taxon>
        <taxon>Metakinetoplastina</taxon>
        <taxon>Eubodonida</taxon>
        <taxon>Bodonidae</taxon>
        <taxon>Bodo</taxon>
    </lineage>
</organism>
<reference evidence="3" key="1">
    <citation type="submission" date="2015-09" db="EMBL/GenBank/DDBJ databases">
        <authorList>
            <consortium name="Pathogen Informatics"/>
        </authorList>
    </citation>
    <scope>NUCLEOTIDE SEQUENCE [LARGE SCALE GENOMIC DNA]</scope>
    <source>
        <strain evidence="3">Lake Konstanz</strain>
    </source>
</reference>
<feature type="domain" description="N,N-dimethylformamidase beta subunit-like C-terminal" evidence="1">
    <location>
        <begin position="2"/>
        <end position="294"/>
    </location>
</feature>
<dbReference type="AlphaFoldDB" id="A0A0S4KP57"/>
<sequence>VWQAYNNAGGTSTYGSIDPANPRPRCYKASYNRPLNTRAARPVNAYLGSEYPIDRFLEANGYDVTYIAGVDTDRYGAKLLGRHKVFLSQGHDEYWSQKQRDNVEAARNNGMHLIFLSGNEMYWRVRWEDNYRTMVVYKESQSLVKIDPVETEWTGTFRDSRPINPLGAQPENAITGTIFTINAWRNDPLVVPGRYARLRQWRNTKLATLMPNERAVLFRGILGHEMDEDLDNGFRPEGQIRLSETLIENCMYIQDFGSTFDSGSATHHLVMYKTRANHAIVFGSGTVQWGWALDGMHDSESGVPANVVNHLNLRVGLDIVAPEIAIQQFTVNFLADMGMQPATLYAHLTRAKASEDHTAPVCHVDLIEYHPESSTVTISVFANDVGGNHGFVGGVEIKPAGDRWHPALPASDDDSSWYYQFKVPDAAHLPNTAWCRATDDSLNIGEEFQYEEPKHTHETLYDVEGHIESDTMEREL</sequence>
<name>A0A0S4KP57_BODSA</name>
<dbReference type="Proteomes" id="UP000051952">
    <property type="component" value="Unassembled WGS sequence"/>
</dbReference>
<dbReference type="Pfam" id="PF20254">
    <property type="entry name" value="DMFA2_C"/>
    <property type="match status" value="1"/>
</dbReference>
<feature type="non-terminal residue" evidence="2">
    <location>
        <position position="1"/>
    </location>
</feature>
<protein>
    <recommendedName>
        <fullName evidence="1">N,N-dimethylformamidase beta subunit-like C-terminal domain-containing protein</fullName>
    </recommendedName>
</protein>
<dbReference type="InterPro" id="IPR046540">
    <property type="entry name" value="DMFA2_C"/>
</dbReference>
<accession>A0A0S4KP57</accession>
<proteinExistence type="predicted"/>
<keyword evidence="3" id="KW-1185">Reference proteome</keyword>
<evidence type="ECO:0000259" key="1">
    <source>
        <dbReference type="Pfam" id="PF20254"/>
    </source>
</evidence>